<dbReference type="GO" id="GO:0031218">
    <property type="term" value="F:arabinogalactan endo-1,4-beta-galactosidase activity"/>
    <property type="evidence" value="ECO:0007669"/>
    <property type="project" value="UniProtKB-EC"/>
</dbReference>
<evidence type="ECO:0000313" key="8">
    <source>
        <dbReference type="Proteomes" id="UP000223968"/>
    </source>
</evidence>
<dbReference type="STRING" id="1447875.A0A2B7WRI4"/>
<evidence type="ECO:0000256" key="3">
    <source>
        <dbReference type="ARBA" id="ARBA00012556"/>
    </source>
</evidence>
<dbReference type="EMBL" id="PDNB01000208">
    <property type="protein sequence ID" value="PGG99264.1"/>
    <property type="molecule type" value="Genomic_DNA"/>
</dbReference>
<evidence type="ECO:0000256" key="4">
    <source>
        <dbReference type="ARBA" id="ARBA00022801"/>
    </source>
</evidence>
<dbReference type="SUPFAM" id="SSF51445">
    <property type="entry name" value="(Trans)glycosidases"/>
    <property type="match status" value="1"/>
</dbReference>
<evidence type="ECO:0000256" key="6">
    <source>
        <dbReference type="RuleBase" id="RU361192"/>
    </source>
</evidence>
<dbReference type="InterPro" id="IPR011683">
    <property type="entry name" value="Glyco_hydro_53"/>
</dbReference>
<keyword evidence="6" id="KW-0732">Signal</keyword>
<feature type="chain" id="PRO_5011820674" description="Arabinogalactan endo-beta-1,4-galactanase" evidence="6">
    <location>
        <begin position="28"/>
        <end position="361"/>
    </location>
</feature>
<comment type="similarity">
    <text evidence="2 6">Belongs to the glycosyl hydrolase 53 family.</text>
</comment>
<dbReference type="Pfam" id="PF07745">
    <property type="entry name" value="Glyco_hydro_53"/>
    <property type="match status" value="1"/>
</dbReference>
<evidence type="ECO:0000313" key="7">
    <source>
        <dbReference type="EMBL" id="PGG99264.1"/>
    </source>
</evidence>
<sequence>MASIHRFSHIYLLLIVLLALLPIPTFAALPYKGADISSVLMLENQGRTFSDTSGTVKPFEQILAEAGANSIRQRVWVDPEDGNYNLDYNVELARRVSEAGMGVYLDLHYSDTWADPAHQTTPAAWSSYNIGDLKWAVYNYTLDVCNRFASENIPVSIISIGNEIRAGLLWPLGSADSYYNIADILHSASAGVKDSALSPQPQIMIHLDNAWNWDQQSYWYDTVLAQGPLIASDFDMMGVSYYPFYNEGATMQALEDTMTRMGEAYGKPILVVETDWPVACPNPTYQFPEDIKDIPFSVEGQRAFVKEVAAVVERVEYGQGLYYWEPGFLGNAGLGSSCEDNLMVSDDTGRAYESLLVFGGI</sequence>
<proteinExistence type="inferred from homology"/>
<gene>
    <name evidence="7" type="ORF">AJ79_08601</name>
</gene>
<keyword evidence="8" id="KW-1185">Reference proteome</keyword>
<dbReference type="AlphaFoldDB" id="A0A2B7WRI4"/>
<comment type="caution">
    <text evidence="7">The sequence shown here is derived from an EMBL/GenBank/DDBJ whole genome shotgun (WGS) entry which is preliminary data.</text>
</comment>
<dbReference type="GO" id="GO:0015926">
    <property type="term" value="F:glucosidase activity"/>
    <property type="evidence" value="ECO:0007669"/>
    <property type="project" value="InterPro"/>
</dbReference>
<dbReference type="GO" id="GO:0045490">
    <property type="term" value="P:pectin catabolic process"/>
    <property type="evidence" value="ECO:0007669"/>
    <property type="project" value="TreeGrafter"/>
</dbReference>
<dbReference type="Gene3D" id="3.20.20.80">
    <property type="entry name" value="Glycosidases"/>
    <property type="match status" value="1"/>
</dbReference>
<dbReference type="InterPro" id="IPR017853">
    <property type="entry name" value="GH"/>
</dbReference>
<dbReference type="PANTHER" id="PTHR34983">
    <property type="entry name" value="ARABINOGALACTAN ENDO-BETA-1,4-GALACTANASE A"/>
    <property type="match status" value="1"/>
</dbReference>
<keyword evidence="5 6" id="KW-0326">Glycosidase</keyword>
<evidence type="ECO:0000256" key="5">
    <source>
        <dbReference type="ARBA" id="ARBA00023295"/>
    </source>
</evidence>
<keyword evidence="4 6" id="KW-0378">Hydrolase</keyword>
<evidence type="ECO:0000256" key="1">
    <source>
        <dbReference type="ARBA" id="ARBA00001695"/>
    </source>
</evidence>
<accession>A0A2B7WRI4</accession>
<dbReference type="PANTHER" id="PTHR34983:SF1">
    <property type="entry name" value="ARABINOGALACTAN ENDO-BETA-1,4-GALACTANASE A"/>
    <property type="match status" value="1"/>
</dbReference>
<organism evidence="7 8">
    <name type="scientific">Helicocarpus griseus UAMH5409</name>
    <dbReference type="NCBI Taxonomy" id="1447875"/>
    <lineage>
        <taxon>Eukaryota</taxon>
        <taxon>Fungi</taxon>
        <taxon>Dikarya</taxon>
        <taxon>Ascomycota</taxon>
        <taxon>Pezizomycotina</taxon>
        <taxon>Eurotiomycetes</taxon>
        <taxon>Eurotiomycetidae</taxon>
        <taxon>Onygenales</taxon>
        <taxon>Ajellomycetaceae</taxon>
        <taxon>Helicocarpus</taxon>
    </lineage>
</organism>
<protein>
    <recommendedName>
        <fullName evidence="3 6">Arabinogalactan endo-beta-1,4-galactanase</fullName>
        <ecNumber evidence="3 6">3.2.1.89</ecNumber>
    </recommendedName>
</protein>
<evidence type="ECO:0000256" key="2">
    <source>
        <dbReference type="ARBA" id="ARBA00010687"/>
    </source>
</evidence>
<comment type="catalytic activity">
    <reaction evidence="1 6">
        <text>The enzyme specifically hydrolyzes (1-&gt;4)-beta-D-galactosidic linkages in type I arabinogalactans.</text>
        <dbReference type="EC" id="3.2.1.89"/>
    </reaction>
</comment>
<name>A0A2B7WRI4_9EURO</name>
<reference evidence="7 8" key="1">
    <citation type="submission" date="2017-10" db="EMBL/GenBank/DDBJ databases">
        <title>Comparative genomics in systemic dimorphic fungi from Ajellomycetaceae.</title>
        <authorList>
            <person name="Munoz J.F."/>
            <person name="Mcewen J.G."/>
            <person name="Clay O.K."/>
            <person name="Cuomo C.A."/>
        </authorList>
    </citation>
    <scope>NUCLEOTIDE SEQUENCE [LARGE SCALE GENOMIC DNA]</scope>
    <source>
        <strain evidence="7 8">UAMH5409</strain>
    </source>
</reference>
<dbReference type="OrthoDB" id="110914at2759"/>
<feature type="signal peptide" evidence="6">
    <location>
        <begin position="1"/>
        <end position="27"/>
    </location>
</feature>
<dbReference type="FunFam" id="3.20.20.80:FF:000077">
    <property type="entry name" value="Arabinogalactan endo-beta-1,4-galactanase"/>
    <property type="match status" value="1"/>
</dbReference>
<dbReference type="EC" id="3.2.1.89" evidence="3 6"/>
<dbReference type="Proteomes" id="UP000223968">
    <property type="component" value="Unassembled WGS sequence"/>
</dbReference>